<dbReference type="OrthoDB" id="3051375at2759"/>
<accession>A0A0C9USX0</accession>
<dbReference type="GO" id="GO:0019783">
    <property type="term" value="F:ubiquitin-like protein peptidase activity"/>
    <property type="evidence" value="ECO:0007669"/>
    <property type="project" value="UniProtKB-ARBA"/>
</dbReference>
<dbReference type="Proteomes" id="UP000054279">
    <property type="component" value="Unassembled WGS sequence"/>
</dbReference>
<keyword evidence="2" id="KW-0645">Protease</keyword>
<evidence type="ECO:0000259" key="4">
    <source>
        <dbReference type="PROSITE" id="PS50600"/>
    </source>
</evidence>
<dbReference type="GO" id="GO:0008234">
    <property type="term" value="F:cysteine-type peptidase activity"/>
    <property type="evidence" value="ECO:0007669"/>
    <property type="project" value="InterPro"/>
</dbReference>
<evidence type="ECO:0000256" key="2">
    <source>
        <dbReference type="ARBA" id="ARBA00022670"/>
    </source>
</evidence>
<dbReference type="InterPro" id="IPR003653">
    <property type="entry name" value="Peptidase_C48_C"/>
</dbReference>
<gene>
    <name evidence="5" type="ORF">M422DRAFT_54648</name>
</gene>
<protein>
    <recommendedName>
        <fullName evidence="4">Ubiquitin-like protease family profile domain-containing protein</fullName>
    </recommendedName>
</protein>
<dbReference type="GO" id="GO:0006508">
    <property type="term" value="P:proteolysis"/>
    <property type="evidence" value="ECO:0007669"/>
    <property type="project" value="UniProtKB-KW"/>
</dbReference>
<evidence type="ECO:0000313" key="6">
    <source>
        <dbReference type="Proteomes" id="UP000054279"/>
    </source>
</evidence>
<evidence type="ECO:0000256" key="1">
    <source>
        <dbReference type="ARBA" id="ARBA00005234"/>
    </source>
</evidence>
<dbReference type="Gene3D" id="3.40.395.10">
    <property type="entry name" value="Adenoviral Proteinase, Chain A"/>
    <property type="match status" value="1"/>
</dbReference>
<feature type="domain" description="Ubiquitin-like protease family profile" evidence="4">
    <location>
        <begin position="136"/>
        <end position="326"/>
    </location>
</feature>
<dbReference type="Pfam" id="PF02902">
    <property type="entry name" value="Peptidase_C48"/>
    <property type="match status" value="1"/>
</dbReference>
<comment type="similarity">
    <text evidence="1">Belongs to the peptidase C48 family.</text>
</comment>
<dbReference type="SUPFAM" id="SSF54001">
    <property type="entry name" value="Cysteine proteinases"/>
    <property type="match status" value="1"/>
</dbReference>
<sequence length="352" mass="39958">MIYHVRLKLRDLHTISNAWWRALAKSKENIIEDSQWVKKIDEMPIFHNACDMLNLGSFRGEGLEREEEFQLVSSDDGSNSSGIVESDTEEEDVFDDLIARVVDEEDYIAERLDVILKGEDNHKGPSLGSISGGEDEEVQDATAKVAEEPGHIMRILNAGSYLNGRVISTFADFLIENCGEDCNVDYVPPTIWLKLADIRRYQSVMDEPRLAFHLNACANLLQQVRPPNTCNMWLIPVNVPEHWIMVMMNWHQKQIWHFDSLPGRPVAKSEREDILKNVGNLLQPLRGHFNAPMPLDGWEFLAESRGTRQKNSVDCGAFLAVDIDSLLRYGVPSGLQQEDMLGWEARNSLNLA</sequence>
<evidence type="ECO:0000313" key="5">
    <source>
        <dbReference type="EMBL" id="KIJ28325.1"/>
    </source>
</evidence>
<dbReference type="PROSITE" id="PS50600">
    <property type="entry name" value="ULP_PROTEASE"/>
    <property type="match status" value="1"/>
</dbReference>
<dbReference type="EMBL" id="KN837309">
    <property type="protein sequence ID" value="KIJ28325.1"/>
    <property type="molecule type" value="Genomic_DNA"/>
</dbReference>
<keyword evidence="6" id="KW-1185">Reference proteome</keyword>
<name>A0A0C9USX0_SPHS4</name>
<dbReference type="InterPro" id="IPR038765">
    <property type="entry name" value="Papain-like_cys_pep_sf"/>
</dbReference>
<evidence type="ECO:0000256" key="3">
    <source>
        <dbReference type="ARBA" id="ARBA00022801"/>
    </source>
</evidence>
<organism evidence="5 6">
    <name type="scientific">Sphaerobolus stellatus (strain SS14)</name>
    <dbReference type="NCBI Taxonomy" id="990650"/>
    <lineage>
        <taxon>Eukaryota</taxon>
        <taxon>Fungi</taxon>
        <taxon>Dikarya</taxon>
        <taxon>Basidiomycota</taxon>
        <taxon>Agaricomycotina</taxon>
        <taxon>Agaricomycetes</taxon>
        <taxon>Phallomycetidae</taxon>
        <taxon>Geastrales</taxon>
        <taxon>Sphaerobolaceae</taxon>
        <taxon>Sphaerobolus</taxon>
    </lineage>
</organism>
<reference evidence="5 6" key="1">
    <citation type="submission" date="2014-06" db="EMBL/GenBank/DDBJ databases">
        <title>Evolutionary Origins and Diversification of the Mycorrhizal Mutualists.</title>
        <authorList>
            <consortium name="DOE Joint Genome Institute"/>
            <consortium name="Mycorrhizal Genomics Consortium"/>
            <person name="Kohler A."/>
            <person name="Kuo A."/>
            <person name="Nagy L.G."/>
            <person name="Floudas D."/>
            <person name="Copeland A."/>
            <person name="Barry K.W."/>
            <person name="Cichocki N."/>
            <person name="Veneault-Fourrey C."/>
            <person name="LaButti K."/>
            <person name="Lindquist E.A."/>
            <person name="Lipzen A."/>
            <person name="Lundell T."/>
            <person name="Morin E."/>
            <person name="Murat C."/>
            <person name="Riley R."/>
            <person name="Ohm R."/>
            <person name="Sun H."/>
            <person name="Tunlid A."/>
            <person name="Henrissat B."/>
            <person name="Grigoriev I.V."/>
            <person name="Hibbett D.S."/>
            <person name="Martin F."/>
        </authorList>
    </citation>
    <scope>NUCLEOTIDE SEQUENCE [LARGE SCALE GENOMIC DNA]</scope>
    <source>
        <strain evidence="5 6">SS14</strain>
    </source>
</reference>
<proteinExistence type="inferred from homology"/>
<keyword evidence="3" id="KW-0378">Hydrolase</keyword>
<dbReference type="HOGENOM" id="CLU_787941_0_0_1"/>
<dbReference type="AlphaFoldDB" id="A0A0C9USX0"/>